<keyword evidence="2" id="KW-1185">Reference proteome</keyword>
<organism evidence="1 2">
    <name type="scientific">Dryococelus australis</name>
    <dbReference type="NCBI Taxonomy" id="614101"/>
    <lineage>
        <taxon>Eukaryota</taxon>
        <taxon>Metazoa</taxon>
        <taxon>Ecdysozoa</taxon>
        <taxon>Arthropoda</taxon>
        <taxon>Hexapoda</taxon>
        <taxon>Insecta</taxon>
        <taxon>Pterygota</taxon>
        <taxon>Neoptera</taxon>
        <taxon>Polyneoptera</taxon>
        <taxon>Phasmatodea</taxon>
        <taxon>Verophasmatodea</taxon>
        <taxon>Anareolatae</taxon>
        <taxon>Phasmatidae</taxon>
        <taxon>Eurycanthinae</taxon>
        <taxon>Dryococelus</taxon>
    </lineage>
</organism>
<proteinExistence type="predicted"/>
<protein>
    <submittedName>
        <fullName evidence="1">Uncharacterized protein</fullName>
    </submittedName>
</protein>
<reference evidence="1 2" key="1">
    <citation type="submission" date="2023-02" db="EMBL/GenBank/DDBJ databases">
        <title>LHISI_Scaffold_Assembly.</title>
        <authorList>
            <person name="Stuart O.P."/>
            <person name="Cleave R."/>
            <person name="Magrath M.J.L."/>
            <person name="Mikheyev A.S."/>
        </authorList>
    </citation>
    <scope>NUCLEOTIDE SEQUENCE [LARGE SCALE GENOMIC DNA]</scope>
    <source>
        <strain evidence="1">Daus_M_001</strain>
        <tissue evidence="1">Leg muscle</tissue>
    </source>
</reference>
<evidence type="ECO:0000313" key="2">
    <source>
        <dbReference type="Proteomes" id="UP001159363"/>
    </source>
</evidence>
<sequence>MLLVGGFSRDLLFTPAPSFLRHSILTAMTLIGSQDLALKSRPNLFTHSLSPLSTEHLSSGNVTIHWQQAIKRRVILASGAIPHVCRFGDNRISGVGGMSCPLSWMASQARPVALFISPRPTPAAQKPTAEEVIGLTVVSGTDVEGPVGDAVASAEELIDTSAVTVSNIPGDPGNSGEHIGTSAVDEYDMTEEEEDNGTASTTLEEVDGGIGTMHIAVGNVVIVGSPPE</sequence>
<dbReference type="Proteomes" id="UP001159363">
    <property type="component" value="Chromosome 15"/>
</dbReference>
<name>A0ABQ9G1R2_9NEOP</name>
<accession>A0ABQ9G1R2</accession>
<evidence type="ECO:0000313" key="1">
    <source>
        <dbReference type="EMBL" id="KAJ8866422.1"/>
    </source>
</evidence>
<comment type="caution">
    <text evidence="1">The sequence shown here is derived from an EMBL/GenBank/DDBJ whole genome shotgun (WGS) entry which is preliminary data.</text>
</comment>
<dbReference type="EMBL" id="JARBHB010000016">
    <property type="protein sequence ID" value="KAJ8866422.1"/>
    <property type="molecule type" value="Genomic_DNA"/>
</dbReference>
<gene>
    <name evidence="1" type="ORF">PR048_032265</name>
</gene>